<dbReference type="KEGG" id="hsr:HSBAA_17820"/>
<evidence type="ECO:0000313" key="2">
    <source>
        <dbReference type="EMBL" id="BBI60476.1"/>
    </source>
</evidence>
<sequence length="56" mass="6687">MAEVLYEIGSRLELPWMIQQVTQLEVRDAWQAQARETFRDDIERQQLAPDHQCIET</sequence>
<dbReference type="AlphaFoldDB" id="A0A455U387"/>
<accession>A0A455U387</accession>
<proteinExistence type="predicted"/>
<evidence type="ECO:0000313" key="3">
    <source>
        <dbReference type="Proteomes" id="UP000320231"/>
    </source>
</evidence>
<protein>
    <recommendedName>
        <fullName evidence="1">NAD-specific glutamate dehydrogenase C-terminal domain-containing protein</fullName>
    </recommendedName>
</protein>
<reference evidence="2 3" key="1">
    <citation type="journal article" date="2019" name="Microbiol. Resour. Announc.">
        <title>Complete Genome Sequence of Halomonas sulfidaeris Strain Esulfide1 Isolated from a Metal Sulfide Rock at a Depth of 2,200 Meters, Obtained Using Nanopore Sequencing.</title>
        <authorList>
            <person name="Saito M."/>
            <person name="Nishigata A."/>
            <person name="Galipon J."/>
            <person name="Arakawa K."/>
        </authorList>
    </citation>
    <scope>NUCLEOTIDE SEQUENCE [LARGE SCALE GENOMIC DNA]</scope>
    <source>
        <strain evidence="2 3">ATCC BAA-803</strain>
    </source>
</reference>
<gene>
    <name evidence="2" type="ORF">HSBAA_17820</name>
</gene>
<feature type="domain" description="NAD-specific glutamate dehydrogenase C-terminal" evidence="1">
    <location>
        <begin position="2"/>
        <end position="47"/>
    </location>
</feature>
<name>A0A455U387_9GAMM</name>
<evidence type="ECO:0000259" key="1">
    <source>
        <dbReference type="Pfam" id="PF21074"/>
    </source>
</evidence>
<dbReference type="Proteomes" id="UP000320231">
    <property type="component" value="Chromosome"/>
</dbReference>
<organism evidence="2 3">
    <name type="scientific">Vreelandella sulfidaeris</name>
    <dbReference type="NCBI Taxonomy" id="115553"/>
    <lineage>
        <taxon>Bacteria</taxon>
        <taxon>Pseudomonadati</taxon>
        <taxon>Pseudomonadota</taxon>
        <taxon>Gammaproteobacteria</taxon>
        <taxon>Oceanospirillales</taxon>
        <taxon>Halomonadaceae</taxon>
        <taxon>Vreelandella</taxon>
    </lineage>
</organism>
<dbReference type="InterPro" id="IPR048381">
    <property type="entry name" value="GDH_C"/>
</dbReference>
<dbReference type="Pfam" id="PF21074">
    <property type="entry name" value="GDH_C"/>
    <property type="match status" value="1"/>
</dbReference>
<dbReference type="EMBL" id="AP019514">
    <property type="protein sequence ID" value="BBI60476.1"/>
    <property type="molecule type" value="Genomic_DNA"/>
</dbReference>